<dbReference type="EMBL" id="CP053835">
    <property type="protein sequence ID" value="QKF77269.1"/>
    <property type="molecule type" value="Genomic_DNA"/>
</dbReference>
<dbReference type="RefSeq" id="WP_129011295.1">
    <property type="nucleotide sequence ID" value="NZ_CP053835.1"/>
</dbReference>
<dbReference type="KEGG" id="adz:ADFLV_1869"/>
<evidence type="ECO:0000313" key="3">
    <source>
        <dbReference type="EMBL" id="QKF77887.1"/>
    </source>
</evidence>
<accession>A0AAE7E774</accession>
<sequence>MNIEKESQIALIESVKTIIMFITLFIVILKILWEFTKFIYNISNKIYRIIKKKDTSSLS</sequence>
<feature type="transmembrane region" description="Helical" evidence="1">
    <location>
        <begin position="15"/>
        <end position="33"/>
    </location>
</feature>
<evidence type="ECO:0000313" key="4">
    <source>
        <dbReference type="Proteomes" id="UP000503313"/>
    </source>
</evidence>
<dbReference type="Proteomes" id="UP000503313">
    <property type="component" value="Chromosome"/>
</dbReference>
<proteinExistence type="predicted"/>
<dbReference type="AlphaFoldDB" id="A0AAE7E774"/>
<protein>
    <submittedName>
        <fullName evidence="2">Uncharacterized protein</fullName>
    </submittedName>
</protein>
<keyword evidence="1" id="KW-0472">Membrane</keyword>
<reference evidence="2 4" key="1">
    <citation type="submission" date="2020-05" db="EMBL/GenBank/DDBJ databases">
        <title>Complete genome sequencing of Campylobacter and Arcobacter type strains.</title>
        <authorList>
            <person name="Miller W.G."/>
            <person name="Yee E."/>
        </authorList>
    </citation>
    <scope>NUCLEOTIDE SEQUENCE [LARGE SCALE GENOMIC DNA]</scope>
    <source>
        <strain evidence="2 4">LMG 25694</strain>
    </source>
</reference>
<evidence type="ECO:0000256" key="1">
    <source>
        <dbReference type="SAM" id="Phobius"/>
    </source>
</evidence>
<organism evidence="2 4">
    <name type="scientific">Arcobacter defluvii</name>
    <dbReference type="NCBI Taxonomy" id="873191"/>
    <lineage>
        <taxon>Bacteria</taxon>
        <taxon>Pseudomonadati</taxon>
        <taxon>Campylobacterota</taxon>
        <taxon>Epsilonproteobacteria</taxon>
        <taxon>Campylobacterales</taxon>
        <taxon>Arcobacteraceae</taxon>
        <taxon>Arcobacter</taxon>
    </lineage>
</organism>
<dbReference type="KEGG" id="adz:ADFLV_1237"/>
<gene>
    <name evidence="2" type="ORF">ADFLV_1237</name>
    <name evidence="3" type="ORF">ADFLV_1869</name>
</gene>
<name>A0AAE7E774_9BACT</name>
<keyword evidence="1" id="KW-0812">Transmembrane</keyword>
<keyword evidence="4" id="KW-1185">Reference proteome</keyword>
<keyword evidence="1" id="KW-1133">Transmembrane helix</keyword>
<evidence type="ECO:0000313" key="2">
    <source>
        <dbReference type="EMBL" id="QKF77269.1"/>
    </source>
</evidence>
<dbReference type="EMBL" id="CP053835">
    <property type="protein sequence ID" value="QKF77887.1"/>
    <property type="molecule type" value="Genomic_DNA"/>
</dbReference>